<gene>
    <name evidence="2" type="ORF">SAMN06265360_114109</name>
</gene>
<sequence length="92" mass="9915">MQMHPYYSGKVGSSMTAVVNGMSARELAGVEWRKSARSGAQGNCVEFARLDSGDFAVRNSRHPDGPALVYTREEMVAFLAGAKDGEFDDVLG</sequence>
<dbReference type="Proteomes" id="UP000198348">
    <property type="component" value="Unassembled WGS sequence"/>
</dbReference>
<dbReference type="EMBL" id="FZNW01000014">
    <property type="protein sequence ID" value="SNR68258.1"/>
    <property type="molecule type" value="Genomic_DNA"/>
</dbReference>
<dbReference type="InterPro" id="IPR007278">
    <property type="entry name" value="DUF397"/>
</dbReference>
<keyword evidence="3" id="KW-1185">Reference proteome</keyword>
<name>A0A238YBT7_9PSEU</name>
<protein>
    <recommendedName>
        <fullName evidence="1">DUF397 domain-containing protein</fullName>
    </recommendedName>
</protein>
<feature type="domain" description="DUF397" evidence="1">
    <location>
        <begin position="31"/>
        <end position="83"/>
    </location>
</feature>
<evidence type="ECO:0000313" key="2">
    <source>
        <dbReference type="EMBL" id="SNR68258.1"/>
    </source>
</evidence>
<reference evidence="2 3" key="1">
    <citation type="submission" date="2017-06" db="EMBL/GenBank/DDBJ databases">
        <authorList>
            <person name="Kim H.J."/>
            <person name="Triplett B.A."/>
        </authorList>
    </citation>
    <scope>NUCLEOTIDE SEQUENCE [LARGE SCALE GENOMIC DNA]</scope>
    <source>
        <strain evidence="2 3">DSM 45207</strain>
    </source>
</reference>
<proteinExistence type="predicted"/>
<evidence type="ECO:0000313" key="3">
    <source>
        <dbReference type="Proteomes" id="UP000198348"/>
    </source>
</evidence>
<organism evidence="2 3">
    <name type="scientific">Haloechinothrix alba</name>
    <dbReference type="NCBI Taxonomy" id="664784"/>
    <lineage>
        <taxon>Bacteria</taxon>
        <taxon>Bacillati</taxon>
        <taxon>Actinomycetota</taxon>
        <taxon>Actinomycetes</taxon>
        <taxon>Pseudonocardiales</taxon>
        <taxon>Pseudonocardiaceae</taxon>
        <taxon>Haloechinothrix</taxon>
    </lineage>
</organism>
<dbReference type="AlphaFoldDB" id="A0A238YBT7"/>
<dbReference type="Pfam" id="PF04149">
    <property type="entry name" value="DUF397"/>
    <property type="match status" value="1"/>
</dbReference>
<accession>A0A238YBT7</accession>
<evidence type="ECO:0000259" key="1">
    <source>
        <dbReference type="Pfam" id="PF04149"/>
    </source>
</evidence>